<sequence>MSEMRHLSIVIPSYNARALLRRTLRTLQVAAPEAEVIVVDGRSRDGSPEMVRDEFPDVSLHRYENHGFAHAVNRGLEQASGEYILLLNSDLFVSKAALDAMIGRLAADRSVAAVAPILHNEDGTRQHLFGWPFGAFYWPNWLRVRNVSRVPLLNGACFMTRRDVLREIGAFDENFFLYNEEYDWCVRAQRAGYHLELVPEPVVHVGGGSTAPSPDLWLEAQRGFLYFTSKHGSPLATEMLRRAMQFQGFCYKRTDPRARHRAMWEKLESLTSREAYLESPFELSGRGDRPAQPMWQGLMRERPAAVVPETTTHAMPEAASEAPVENGASVVRLAAERLRIASRRLPKVAGAAG</sequence>
<keyword evidence="3" id="KW-1185">Reference proteome</keyword>
<evidence type="ECO:0000259" key="1">
    <source>
        <dbReference type="Pfam" id="PF00535"/>
    </source>
</evidence>
<dbReference type="KEGG" id="samy:DB32_006698"/>
<reference evidence="2 3" key="1">
    <citation type="submission" date="2015-03" db="EMBL/GenBank/DDBJ databases">
        <title>Genome assembly of Sandaracinus amylolyticus DSM 53668.</title>
        <authorList>
            <person name="Sharma G."/>
            <person name="Subramanian S."/>
        </authorList>
    </citation>
    <scope>NUCLEOTIDE SEQUENCE [LARGE SCALE GENOMIC DNA]</scope>
    <source>
        <strain evidence="2 3">DSM 53668</strain>
    </source>
</reference>
<dbReference type="AlphaFoldDB" id="A0A0F6SGZ4"/>
<dbReference type="PANTHER" id="PTHR43179:SF7">
    <property type="entry name" value="RHAMNOSYLTRANSFERASE WBBL"/>
    <property type="match status" value="1"/>
</dbReference>
<evidence type="ECO:0000313" key="3">
    <source>
        <dbReference type="Proteomes" id="UP000034883"/>
    </source>
</evidence>
<dbReference type="Pfam" id="PF00535">
    <property type="entry name" value="Glycos_transf_2"/>
    <property type="match status" value="1"/>
</dbReference>
<dbReference type="InterPro" id="IPR029044">
    <property type="entry name" value="Nucleotide-diphossugar_trans"/>
</dbReference>
<dbReference type="STRING" id="927083.DB32_006698"/>
<dbReference type="EMBL" id="CP011125">
    <property type="protein sequence ID" value="AKF09549.1"/>
    <property type="molecule type" value="Genomic_DNA"/>
</dbReference>
<dbReference type="Gene3D" id="3.90.550.10">
    <property type="entry name" value="Spore Coat Polysaccharide Biosynthesis Protein SpsA, Chain A"/>
    <property type="match status" value="1"/>
</dbReference>
<proteinExistence type="predicted"/>
<protein>
    <submittedName>
        <fullName evidence="2">Glycosyl transferase, family 2</fullName>
    </submittedName>
</protein>
<dbReference type="GO" id="GO:0016740">
    <property type="term" value="F:transferase activity"/>
    <property type="evidence" value="ECO:0007669"/>
    <property type="project" value="UniProtKB-KW"/>
</dbReference>
<dbReference type="Proteomes" id="UP000034883">
    <property type="component" value="Chromosome"/>
</dbReference>
<name>A0A0F6SGZ4_9BACT</name>
<gene>
    <name evidence="2" type="ORF">DB32_006698</name>
</gene>
<keyword evidence="2" id="KW-0808">Transferase</keyword>
<accession>A0A0F6SGZ4</accession>
<dbReference type="CDD" id="cd04186">
    <property type="entry name" value="GT_2_like_c"/>
    <property type="match status" value="1"/>
</dbReference>
<feature type="domain" description="Glycosyltransferase 2-like" evidence="1">
    <location>
        <begin position="8"/>
        <end position="168"/>
    </location>
</feature>
<dbReference type="OrthoDB" id="9771846at2"/>
<dbReference type="InterPro" id="IPR001173">
    <property type="entry name" value="Glyco_trans_2-like"/>
</dbReference>
<dbReference type="SUPFAM" id="SSF53448">
    <property type="entry name" value="Nucleotide-diphospho-sugar transferases"/>
    <property type="match status" value="1"/>
</dbReference>
<organism evidence="2 3">
    <name type="scientific">Sandaracinus amylolyticus</name>
    <dbReference type="NCBI Taxonomy" id="927083"/>
    <lineage>
        <taxon>Bacteria</taxon>
        <taxon>Pseudomonadati</taxon>
        <taxon>Myxococcota</taxon>
        <taxon>Polyangia</taxon>
        <taxon>Polyangiales</taxon>
        <taxon>Sandaracinaceae</taxon>
        <taxon>Sandaracinus</taxon>
    </lineage>
</organism>
<dbReference type="RefSeq" id="WP_053236585.1">
    <property type="nucleotide sequence ID" value="NZ_CP011125.1"/>
</dbReference>
<evidence type="ECO:0000313" key="2">
    <source>
        <dbReference type="EMBL" id="AKF09549.1"/>
    </source>
</evidence>
<dbReference type="PANTHER" id="PTHR43179">
    <property type="entry name" value="RHAMNOSYLTRANSFERASE WBBL"/>
    <property type="match status" value="1"/>
</dbReference>